<dbReference type="RefSeq" id="XP_067545872.1">
    <property type="nucleotide sequence ID" value="XM_067694928.1"/>
</dbReference>
<dbReference type="EMBL" id="JAEOAQ010000009">
    <property type="protein sequence ID" value="KAG5416756.1"/>
    <property type="molecule type" value="Genomic_DNA"/>
</dbReference>
<dbReference type="OrthoDB" id="4021450at2759"/>
<name>A0A8H7ZB99_9ASCO</name>
<dbReference type="Proteomes" id="UP000669133">
    <property type="component" value="Unassembled WGS sequence"/>
</dbReference>
<accession>A0A8H7ZB99</accession>
<organism evidence="2 3">
    <name type="scientific">Candida metapsilosis</name>
    <dbReference type="NCBI Taxonomy" id="273372"/>
    <lineage>
        <taxon>Eukaryota</taxon>
        <taxon>Fungi</taxon>
        <taxon>Dikarya</taxon>
        <taxon>Ascomycota</taxon>
        <taxon>Saccharomycotina</taxon>
        <taxon>Pichiomycetes</taxon>
        <taxon>Debaryomycetaceae</taxon>
        <taxon>Candida/Lodderomyces clade</taxon>
        <taxon>Candida</taxon>
    </lineage>
</organism>
<feature type="compositionally biased region" description="Acidic residues" evidence="1">
    <location>
        <begin position="308"/>
        <end position="319"/>
    </location>
</feature>
<feature type="compositionally biased region" description="Basic and acidic residues" evidence="1">
    <location>
        <begin position="320"/>
        <end position="357"/>
    </location>
</feature>
<dbReference type="GeneID" id="93654349"/>
<comment type="caution">
    <text evidence="2">The sequence shown here is derived from an EMBL/GenBank/DDBJ whole genome shotgun (WGS) entry which is preliminary data.</text>
</comment>
<feature type="region of interest" description="Disordered" evidence="1">
    <location>
        <begin position="416"/>
        <end position="453"/>
    </location>
</feature>
<sequence>MNLNKLIRRWSSELNLPRKEEEVLLNDDQIRPNFVHSSDIPRKVAGLIHSISKSKSKRISEECGNGCCDINVNIELNALACRRSTKLIALLQRDMISVAQMDGDSNTTERQSYIYGIITNQKQKKLQPDVLRTKDVFVVTMKLVVSNFDALGHFILEEDEDFHLLQSYDPKGELIDEIRRYIKETCVITQKQHQIKAKNEGSHSDLSDSTLECSEDDVLYTKEDFGGAKIEPLVSNETLTGEFRRRFSDISNEEKGVKFKHSFLDDIDNLRHNDEDEDVITGAEKEVTAGEEKEATTDKEKAVFIDKENEETAGEENDVSTDKERDVTTDEEKDTTTDEERDMTSDEDKDVTPEKSLSRNSTQVLFQNEPLKQPVKYSPLTPEHPIHLDDLIEVPYEESDHELTDDFEVHRLVSSSPKKRYEDDDKIMKISRNSSFQSPTKRRSRPHLSSSHSVSLINTDDKLGLKYAYNSDSAVPSYIKQNKKFKFIKVGKVQKFVHLFEEQTQSERK</sequence>
<dbReference type="AlphaFoldDB" id="A0A8H7ZB99"/>
<evidence type="ECO:0000256" key="1">
    <source>
        <dbReference type="SAM" id="MobiDB-lite"/>
    </source>
</evidence>
<feature type="compositionally biased region" description="Basic and acidic residues" evidence="1">
    <location>
        <begin position="283"/>
        <end position="307"/>
    </location>
</feature>
<feature type="region of interest" description="Disordered" evidence="1">
    <location>
        <begin position="275"/>
        <end position="382"/>
    </location>
</feature>
<gene>
    <name evidence="2" type="ORF">I9W82_005720</name>
</gene>
<proteinExistence type="predicted"/>
<protein>
    <submittedName>
        <fullName evidence="2">CTA9</fullName>
    </submittedName>
</protein>
<feature type="compositionally biased region" description="Basic and acidic residues" evidence="1">
    <location>
        <begin position="419"/>
        <end position="428"/>
    </location>
</feature>
<evidence type="ECO:0000313" key="2">
    <source>
        <dbReference type="EMBL" id="KAG5416756.1"/>
    </source>
</evidence>
<keyword evidence="3" id="KW-1185">Reference proteome</keyword>
<evidence type="ECO:0000313" key="3">
    <source>
        <dbReference type="Proteomes" id="UP000669133"/>
    </source>
</evidence>
<reference evidence="2 3" key="1">
    <citation type="submission" date="2020-12" db="EMBL/GenBank/DDBJ databases">
        <title>Effect of drift, selection, and recombination on the evolution of hybrid genomes in Candida yeast pathogens.</title>
        <authorList>
            <person name="Mixao V."/>
            <person name="Ksiezopolska E."/>
            <person name="Saus E."/>
            <person name="Boekhout T."/>
            <person name="Gacser A."/>
            <person name="Gabaldon T."/>
        </authorList>
    </citation>
    <scope>NUCLEOTIDE SEQUENCE [LARGE SCALE GENOMIC DNA]</scope>
    <source>
        <strain evidence="2 3">BP57</strain>
    </source>
</reference>